<keyword evidence="5" id="KW-0378">Hydrolase</keyword>
<keyword evidence="3 8" id="KW-0732">Signal</keyword>
<dbReference type="PROSITE" id="PS00141">
    <property type="entry name" value="ASP_PROTEASE"/>
    <property type="match status" value="1"/>
</dbReference>
<proteinExistence type="inferred from homology"/>
<feature type="domain" description="Peptidase A1" evidence="9">
    <location>
        <begin position="60"/>
        <end position="412"/>
    </location>
</feature>
<organism evidence="10 11">
    <name type="scientific">Batrachochytrium dendrobatidis (strain JAM81 / FGSC 10211)</name>
    <name type="common">Frog chytrid fungus</name>
    <dbReference type="NCBI Taxonomy" id="684364"/>
    <lineage>
        <taxon>Eukaryota</taxon>
        <taxon>Fungi</taxon>
        <taxon>Fungi incertae sedis</taxon>
        <taxon>Chytridiomycota</taxon>
        <taxon>Chytridiomycota incertae sedis</taxon>
        <taxon>Chytridiomycetes</taxon>
        <taxon>Rhizophydiales</taxon>
        <taxon>Rhizophydiales incertae sedis</taxon>
        <taxon>Batrachochytrium</taxon>
    </lineage>
</organism>
<dbReference type="HOGENOM" id="CLU_416753_0_0_1"/>
<dbReference type="GeneID" id="18240857"/>
<dbReference type="OrthoDB" id="2152801at2759"/>
<evidence type="ECO:0000259" key="9">
    <source>
        <dbReference type="PROSITE" id="PS51767"/>
    </source>
</evidence>
<accession>F4P8X5</accession>
<protein>
    <recommendedName>
        <fullName evidence="9">Peptidase A1 domain-containing protein</fullName>
    </recommendedName>
</protein>
<dbReference type="Proteomes" id="UP000007241">
    <property type="component" value="Unassembled WGS sequence"/>
</dbReference>
<dbReference type="InterPro" id="IPR021109">
    <property type="entry name" value="Peptidase_aspartic_dom_sf"/>
</dbReference>
<dbReference type="RefSeq" id="XP_006681137.1">
    <property type="nucleotide sequence ID" value="XM_006681074.1"/>
</dbReference>
<evidence type="ECO:0000256" key="2">
    <source>
        <dbReference type="ARBA" id="ARBA00022670"/>
    </source>
</evidence>
<reference evidence="10 11" key="1">
    <citation type="submission" date="2009-12" db="EMBL/GenBank/DDBJ databases">
        <title>The draft genome of Batrachochytrium dendrobatidis.</title>
        <authorList>
            <consortium name="US DOE Joint Genome Institute (JGI-PGF)"/>
            <person name="Kuo A."/>
            <person name="Salamov A."/>
            <person name="Schmutz J."/>
            <person name="Lucas S."/>
            <person name="Pitluck S."/>
            <person name="Rosenblum E."/>
            <person name="Stajich J."/>
            <person name="Eisen M."/>
            <person name="Grigoriev I.V."/>
        </authorList>
    </citation>
    <scope>NUCLEOTIDE SEQUENCE [LARGE SCALE GENOMIC DNA]</scope>
    <source>
        <strain evidence="11">JAM81 / FGSC 10211</strain>
    </source>
</reference>
<name>F4P8X5_BATDJ</name>
<dbReference type="PANTHER" id="PTHR47965:SF12">
    <property type="entry name" value="ASPARTIC PROTEINASE 3-RELATED"/>
    <property type="match status" value="1"/>
</dbReference>
<gene>
    <name evidence="10" type="ORF">BATDEDRAFT_35728</name>
</gene>
<dbReference type="AlphaFoldDB" id="F4P8X5"/>
<feature type="region of interest" description="Disordered" evidence="7">
    <location>
        <begin position="436"/>
        <end position="639"/>
    </location>
</feature>
<feature type="compositionally biased region" description="Polar residues" evidence="7">
    <location>
        <begin position="438"/>
        <end position="474"/>
    </location>
</feature>
<comment type="similarity">
    <text evidence="1">Belongs to the peptidase A1 family.</text>
</comment>
<dbReference type="PANTHER" id="PTHR47965">
    <property type="entry name" value="ASPARTYL PROTEASE-RELATED"/>
    <property type="match status" value="1"/>
</dbReference>
<evidence type="ECO:0000256" key="4">
    <source>
        <dbReference type="ARBA" id="ARBA00022750"/>
    </source>
</evidence>
<dbReference type="SUPFAM" id="SSF50630">
    <property type="entry name" value="Acid proteases"/>
    <property type="match status" value="1"/>
</dbReference>
<evidence type="ECO:0000256" key="3">
    <source>
        <dbReference type="ARBA" id="ARBA00022729"/>
    </source>
</evidence>
<dbReference type="PROSITE" id="PS51767">
    <property type="entry name" value="PEPTIDASE_A1"/>
    <property type="match status" value="1"/>
</dbReference>
<keyword evidence="2" id="KW-0645">Protease</keyword>
<dbReference type="GO" id="GO:0006508">
    <property type="term" value="P:proteolysis"/>
    <property type="evidence" value="ECO:0007669"/>
    <property type="project" value="UniProtKB-KW"/>
</dbReference>
<dbReference type="InParanoid" id="F4P8X5"/>
<keyword evidence="4" id="KW-0064">Aspartyl protease</keyword>
<feature type="compositionally biased region" description="Low complexity" evidence="7">
    <location>
        <begin position="496"/>
        <end position="633"/>
    </location>
</feature>
<sequence>MSIQITTALLTMLLASAYDPVSAARTPATMPKLKGFGDRTVEVSNSFSGSPTKGRLNGGFNGCFTIGMDVHGTLLNLLVDSGSSDTVVPFKGLNNYKGPAIDIDRPPKAPIVSGGYMDGSGFTGFGADTTVSLPGTSLTSDAAPIVAMFEQTVDNIFISGNDSQGLMGVGYPGIAQYKSKYGTVMDAWVKTGAVKQDQIAFHGCPYSFAKESYIDFGNSEPATDCNSSPSTTVWATSGTDSFYTVDVRGVNIGSKPVKLPKNWQSGFSNSGISVIDSCTSLILGNPAVVDVLQKAVESSGGLPKSLTPAEIKSFFNLNYTIPEKLNIDWAALPTISFDILADKKSSGSPSSAAKSTIRVELGPHQYMQADEKGEINFLMYGLDNVTGMLFGVPMHTHLNIVLDRSAGRVGFSQGCGCDRATDGYPKLTSVDGTVFSAAGSSSPKPSNVPATTVDGPSTTDSPATTVDGPSTTDDIPSYPLALAATTDSPATTVDGPSTTADSPSTTDSPATTVDGPSTTADSPSTTDSPATTVDGPSTTADSPSTTDSPATTVDGPSTTADSPSTTDSPATTVDGPSTTADSPSTTDSPATTVDGPSTTADSPSTTDSPATTTGSPSTTQTTRASRSTRATSRGPKPTSGCTRMDICCIYIGKSCDQD</sequence>
<dbReference type="Gene3D" id="2.40.70.10">
    <property type="entry name" value="Acid Proteases"/>
    <property type="match status" value="2"/>
</dbReference>
<feature type="chain" id="PRO_5003312774" description="Peptidase A1 domain-containing protein" evidence="8">
    <location>
        <begin position="24"/>
        <end position="658"/>
    </location>
</feature>
<dbReference type="InterPro" id="IPR001969">
    <property type="entry name" value="Aspartic_peptidase_AS"/>
</dbReference>
<evidence type="ECO:0000313" key="11">
    <source>
        <dbReference type="Proteomes" id="UP000007241"/>
    </source>
</evidence>
<evidence type="ECO:0000256" key="6">
    <source>
        <dbReference type="ARBA" id="ARBA00023145"/>
    </source>
</evidence>
<dbReference type="InterPro" id="IPR033121">
    <property type="entry name" value="PEPTIDASE_A1"/>
</dbReference>
<keyword evidence="6" id="KW-0865">Zymogen</keyword>
<dbReference type="EMBL" id="GL882889">
    <property type="protein sequence ID" value="EGF78245.1"/>
    <property type="molecule type" value="Genomic_DNA"/>
</dbReference>
<evidence type="ECO:0000256" key="8">
    <source>
        <dbReference type="SAM" id="SignalP"/>
    </source>
</evidence>
<keyword evidence="11" id="KW-1185">Reference proteome</keyword>
<feature type="signal peptide" evidence="8">
    <location>
        <begin position="1"/>
        <end position="23"/>
    </location>
</feature>
<evidence type="ECO:0000256" key="5">
    <source>
        <dbReference type="ARBA" id="ARBA00022801"/>
    </source>
</evidence>
<dbReference type="GO" id="GO:0004190">
    <property type="term" value="F:aspartic-type endopeptidase activity"/>
    <property type="evidence" value="ECO:0007669"/>
    <property type="project" value="UniProtKB-KW"/>
</dbReference>
<evidence type="ECO:0000256" key="1">
    <source>
        <dbReference type="ARBA" id="ARBA00007447"/>
    </source>
</evidence>
<evidence type="ECO:0000313" key="10">
    <source>
        <dbReference type="EMBL" id="EGF78245.1"/>
    </source>
</evidence>
<dbReference type="FunFam" id="2.40.70.10:FF:000396">
    <property type="match status" value="1"/>
</dbReference>
<evidence type="ECO:0000256" key="7">
    <source>
        <dbReference type="SAM" id="MobiDB-lite"/>
    </source>
</evidence>
<feature type="compositionally biased region" description="Polar residues" evidence="7">
    <location>
        <begin position="485"/>
        <end position="495"/>
    </location>
</feature>
<dbReference type="InterPro" id="IPR001461">
    <property type="entry name" value="Aspartic_peptidase_A1"/>
</dbReference>